<dbReference type="NCBIfam" id="NF005559">
    <property type="entry name" value="PRK07231.1"/>
    <property type="match status" value="1"/>
</dbReference>
<dbReference type="PRINTS" id="PR00080">
    <property type="entry name" value="SDRFAMILY"/>
</dbReference>
<dbReference type="RefSeq" id="WP_237239204.1">
    <property type="nucleotide sequence ID" value="NZ_JAKKDU010000005.1"/>
</dbReference>
<proteinExistence type="inferred from homology"/>
<comment type="similarity">
    <text evidence="1">Belongs to the short-chain dehydrogenases/reductases (SDR) family.</text>
</comment>
<dbReference type="CDD" id="cd05233">
    <property type="entry name" value="SDR_c"/>
    <property type="match status" value="1"/>
</dbReference>
<evidence type="ECO:0000256" key="2">
    <source>
        <dbReference type="ARBA" id="ARBA00023002"/>
    </source>
</evidence>
<dbReference type="EMBL" id="JAKKDU010000005">
    <property type="protein sequence ID" value="MCF7567855.1"/>
    <property type="molecule type" value="Genomic_DNA"/>
</dbReference>
<evidence type="ECO:0000313" key="3">
    <source>
        <dbReference type="EMBL" id="MCF7567855.1"/>
    </source>
</evidence>
<dbReference type="PROSITE" id="PS00061">
    <property type="entry name" value="ADH_SHORT"/>
    <property type="match status" value="1"/>
</dbReference>
<evidence type="ECO:0000313" key="4">
    <source>
        <dbReference type="Proteomes" id="UP001199795"/>
    </source>
</evidence>
<protein>
    <submittedName>
        <fullName evidence="3">SDR family oxidoreductase</fullName>
    </submittedName>
</protein>
<gene>
    <name evidence="3" type="ORF">L3X37_05680</name>
</gene>
<comment type="caution">
    <text evidence="3">The sequence shown here is derived from an EMBL/GenBank/DDBJ whole genome shotgun (WGS) entry which is preliminary data.</text>
</comment>
<name>A0AAE3EPU7_9FLAO</name>
<dbReference type="PANTHER" id="PTHR24321:SF8">
    <property type="entry name" value="ESTRADIOL 17-BETA-DEHYDROGENASE 8-RELATED"/>
    <property type="match status" value="1"/>
</dbReference>
<dbReference type="Gene3D" id="3.40.50.720">
    <property type="entry name" value="NAD(P)-binding Rossmann-like Domain"/>
    <property type="match status" value="1"/>
</dbReference>
<organism evidence="3 4">
    <name type="scientific">Wocania arenilitoris</name>
    <dbReference type="NCBI Taxonomy" id="2044858"/>
    <lineage>
        <taxon>Bacteria</taxon>
        <taxon>Pseudomonadati</taxon>
        <taxon>Bacteroidota</taxon>
        <taxon>Flavobacteriia</taxon>
        <taxon>Flavobacteriales</taxon>
        <taxon>Flavobacteriaceae</taxon>
        <taxon>Wocania</taxon>
    </lineage>
</organism>
<dbReference type="InterPro" id="IPR002347">
    <property type="entry name" value="SDR_fam"/>
</dbReference>
<dbReference type="InterPro" id="IPR020904">
    <property type="entry name" value="Sc_DH/Rdtase_CS"/>
</dbReference>
<dbReference type="SUPFAM" id="SSF51735">
    <property type="entry name" value="NAD(P)-binding Rossmann-fold domains"/>
    <property type="match status" value="1"/>
</dbReference>
<evidence type="ECO:0000256" key="1">
    <source>
        <dbReference type="ARBA" id="ARBA00006484"/>
    </source>
</evidence>
<keyword evidence="4" id="KW-1185">Reference proteome</keyword>
<reference evidence="3" key="1">
    <citation type="submission" date="2022-01" db="EMBL/GenBank/DDBJ databases">
        <title>Draft genome sequence of Sabulilitoribacter arenilitoris KCTC 52401.</title>
        <authorList>
            <person name="Oh J.-S."/>
        </authorList>
    </citation>
    <scope>NUCLEOTIDE SEQUENCE</scope>
    <source>
        <strain evidence="3">HMF6543</strain>
    </source>
</reference>
<dbReference type="PRINTS" id="PR00081">
    <property type="entry name" value="GDHRDH"/>
</dbReference>
<dbReference type="InterPro" id="IPR036291">
    <property type="entry name" value="NAD(P)-bd_dom_sf"/>
</dbReference>
<dbReference type="AlphaFoldDB" id="A0AAE3EPU7"/>
<dbReference type="GO" id="GO:0016491">
    <property type="term" value="F:oxidoreductase activity"/>
    <property type="evidence" value="ECO:0007669"/>
    <property type="project" value="UniProtKB-KW"/>
</dbReference>
<dbReference type="Pfam" id="PF13561">
    <property type="entry name" value="adh_short_C2"/>
    <property type="match status" value="1"/>
</dbReference>
<dbReference type="Proteomes" id="UP001199795">
    <property type="component" value="Unassembled WGS sequence"/>
</dbReference>
<dbReference type="PANTHER" id="PTHR24321">
    <property type="entry name" value="DEHYDROGENASES, SHORT CHAIN"/>
    <property type="match status" value="1"/>
</dbReference>
<sequence length="259" mass="27779">MSKFSLEGKSAIITGGARGIGEAITITFAEQGAHVHILEFNAESGEQTVNAILAKGGKANFYQCDVSNHEQVKTIVAEIAKNHKIDILINNAGIAHVGNVENTQVEDLDRVYNVNVKGVYNCLHAVVPVMKQQGGGVIINMASIASSVGLSDRFAYSMSKGAALTMTYSVAKDYLEDGIRCNCISPARVHTPFVDGFIKNNYPGKEEEMFDALSKTQPIGRMGKPVEIANLALYLCSDEASFITGTDFPIDGGFIKLNG</sequence>
<accession>A0AAE3EPU7</accession>
<dbReference type="FunFam" id="3.40.50.720:FF:000084">
    <property type="entry name" value="Short-chain dehydrogenase reductase"/>
    <property type="match status" value="1"/>
</dbReference>
<keyword evidence="2" id="KW-0560">Oxidoreductase</keyword>